<reference evidence="2 3" key="1">
    <citation type="submission" date="2011-08" db="EMBL/GenBank/DDBJ databases">
        <title>The Genome Sequence of Plasmodium vivax Mauritania I.</title>
        <authorList>
            <consortium name="The Broad Institute Genome Sequencing Platform"/>
            <consortium name="The Broad Institute Genome Sequencing Center for Infectious Disease"/>
            <person name="Neafsey D."/>
            <person name="Carlton J."/>
            <person name="Barnwell J."/>
            <person name="Collins W."/>
            <person name="Escalante A."/>
            <person name="Mullikin J."/>
            <person name="Saul A."/>
            <person name="Guigo R."/>
            <person name="Camara F."/>
            <person name="Young S.K."/>
            <person name="Zeng Q."/>
            <person name="Gargeya S."/>
            <person name="Fitzgerald M."/>
            <person name="Haas B."/>
            <person name="Abouelleil A."/>
            <person name="Alvarado L."/>
            <person name="Arachchi H.M."/>
            <person name="Berlin A."/>
            <person name="Brown A."/>
            <person name="Chapman S.B."/>
            <person name="Chen Z."/>
            <person name="Dunbar C."/>
            <person name="Freedman E."/>
            <person name="Gearin G."/>
            <person name="Gellesch M."/>
            <person name="Goldberg J."/>
            <person name="Griggs A."/>
            <person name="Gujja S."/>
            <person name="Heiman D."/>
            <person name="Howarth C."/>
            <person name="Larson L."/>
            <person name="Lui A."/>
            <person name="MacDonald P.J.P."/>
            <person name="Montmayeur A."/>
            <person name="Murphy C."/>
            <person name="Neiman D."/>
            <person name="Pearson M."/>
            <person name="Priest M."/>
            <person name="Roberts A."/>
            <person name="Saif S."/>
            <person name="Shea T."/>
            <person name="Shenoy N."/>
            <person name="Sisk P."/>
            <person name="Stolte C."/>
            <person name="Sykes S."/>
            <person name="Wortman J."/>
            <person name="Nusbaum C."/>
            <person name="Birren B."/>
        </authorList>
    </citation>
    <scope>NUCLEOTIDE SEQUENCE [LARGE SCALE GENOMIC DNA]</scope>
    <source>
        <strain evidence="2 3">Mauritania I</strain>
    </source>
</reference>
<name>A0A0J9TF31_PLAVI</name>
<evidence type="ECO:0000313" key="2">
    <source>
        <dbReference type="EMBL" id="KMZ93701.1"/>
    </source>
</evidence>
<keyword evidence="1" id="KW-1133">Transmembrane helix</keyword>
<evidence type="ECO:0000256" key="1">
    <source>
        <dbReference type="SAM" id="Phobius"/>
    </source>
</evidence>
<protein>
    <recommendedName>
        <fullName evidence="4">PIR Superfamily Protein</fullName>
    </recommendedName>
</protein>
<dbReference type="Proteomes" id="UP000053776">
    <property type="component" value="Unassembled WGS sequence"/>
</dbReference>
<dbReference type="Pfam" id="PF05795">
    <property type="entry name" value="Plasmodium_Vir"/>
    <property type="match status" value="1"/>
</dbReference>
<dbReference type="OrthoDB" id="381419at2759"/>
<organism evidence="2 3">
    <name type="scientific">Plasmodium vivax Mauritania I</name>
    <dbReference type="NCBI Taxonomy" id="1035515"/>
    <lineage>
        <taxon>Eukaryota</taxon>
        <taxon>Sar</taxon>
        <taxon>Alveolata</taxon>
        <taxon>Apicomplexa</taxon>
        <taxon>Aconoidasida</taxon>
        <taxon>Haemosporida</taxon>
        <taxon>Plasmodiidae</taxon>
        <taxon>Plasmodium</taxon>
        <taxon>Plasmodium (Plasmodium)</taxon>
    </lineage>
</organism>
<sequence>MNYLENLCDKVCKRFSLKSCFANYHQKVVYLNGEFEDLPSCEQYKSLNSELEKITVNDKYCNSICCENCSYNDEDVKKCCTKDVTNICSGDCKGYCTQEPSKAILTNEYRKFCKNICNKLIKLSTTLKDEKNIRDRCSYYNYLALEELWKMPDTNTVSNINSNVKNSFTHCEIVTLQTVIQGINRKNVVSNEPCKFYFDGTFNEWKNDKYMHDYFKNVDHLKEKTTVSNPKSEKYCNYLSAIAPLYEKYLSECCTFFFFGYYWDHCPNVFKCKRDLNPYKLLKAFNCKDELLPEYPEGLVQSLTIDRDFILRSQIKGCRGLICDPFYMAVLFGFSVLGILLLFFFFYKVRENTFYS</sequence>
<gene>
    <name evidence="2" type="ORF">PVMG_05285</name>
</gene>
<dbReference type="InterPro" id="IPR008780">
    <property type="entry name" value="Plasmodium_Vir"/>
</dbReference>
<keyword evidence="1" id="KW-0472">Membrane</keyword>
<feature type="transmembrane region" description="Helical" evidence="1">
    <location>
        <begin position="326"/>
        <end position="347"/>
    </location>
</feature>
<keyword evidence="1" id="KW-0812">Transmembrane</keyword>
<dbReference type="EMBL" id="KQ235036">
    <property type="protein sequence ID" value="KMZ93701.1"/>
    <property type="molecule type" value="Genomic_DNA"/>
</dbReference>
<proteinExistence type="predicted"/>
<accession>A0A0J9TF31</accession>
<dbReference type="AlphaFoldDB" id="A0A0J9TF31"/>
<evidence type="ECO:0000313" key="3">
    <source>
        <dbReference type="Proteomes" id="UP000053776"/>
    </source>
</evidence>
<evidence type="ECO:0008006" key="4">
    <source>
        <dbReference type="Google" id="ProtNLM"/>
    </source>
</evidence>